<dbReference type="Proteomes" id="UP001215956">
    <property type="component" value="Unassembled WGS sequence"/>
</dbReference>
<keyword evidence="1" id="KW-0812">Transmembrane</keyword>
<feature type="transmembrane region" description="Helical" evidence="1">
    <location>
        <begin position="180"/>
        <end position="203"/>
    </location>
</feature>
<evidence type="ECO:0000313" key="3">
    <source>
        <dbReference type="EMBL" id="MDF0592284.1"/>
    </source>
</evidence>
<dbReference type="InterPro" id="IPR058486">
    <property type="entry name" value="DUF8173"/>
</dbReference>
<evidence type="ECO:0000256" key="1">
    <source>
        <dbReference type="SAM" id="Phobius"/>
    </source>
</evidence>
<comment type="caution">
    <text evidence="3">The sequence shown here is derived from an EMBL/GenBank/DDBJ whole genome shotgun (WGS) entry which is preliminary data.</text>
</comment>
<evidence type="ECO:0000313" key="4">
    <source>
        <dbReference type="Proteomes" id="UP001215956"/>
    </source>
</evidence>
<proteinExistence type="predicted"/>
<reference evidence="3 4" key="1">
    <citation type="submission" date="2023-03" db="EMBL/GenBank/DDBJ databases">
        <title>Whole genome sequencing of Methanotrichaceae archaeon M04Ac.</title>
        <authorList>
            <person name="Khomyakova M.A."/>
            <person name="Merkel A.Y."/>
            <person name="Slobodkin A.I."/>
        </authorList>
    </citation>
    <scope>NUCLEOTIDE SEQUENCE [LARGE SCALE GENOMIC DNA]</scope>
    <source>
        <strain evidence="3 4">M04Ac</strain>
    </source>
</reference>
<dbReference type="Pfam" id="PF26514">
    <property type="entry name" value="DUF8173"/>
    <property type="match status" value="1"/>
</dbReference>
<sequence>MSGGKMGWFCILLLTSILATAPAAEALEIVGGDVVNIDSPIADDLFAGGNTVNVNAPVDSAFIAGGNVFVNAPINGDLVVAGGVIELNSDVGGKVVAAGGTINLRGDVERNVVMAGGQVRVHPTSEIGRDAALSGGEVYNAGMVKGTLWVSARNFENLGSAGAVKFQRWQEGAFEGESKAVISTFSFLMILGYLIVGLLALRLSPGGVSAVDRKIRESAPARALLGFGLIVASSILIVISMLTVVGLPLGFLLLAFFVAALLLADIFVSYSLGRWALSTLNQDRNDLTAFVLGYIILSVLFLLPYAGPVIKLISVSLGFGGIVAALDESRRRV</sequence>
<protein>
    <recommendedName>
        <fullName evidence="2">DUF8173 domain-containing protein</fullName>
    </recommendedName>
</protein>
<keyword evidence="4" id="KW-1185">Reference proteome</keyword>
<feature type="transmembrane region" description="Helical" evidence="1">
    <location>
        <begin position="285"/>
        <end position="303"/>
    </location>
</feature>
<organism evidence="3 4">
    <name type="scientific">Candidatus Methanocrinis alkalitolerans</name>
    <dbReference type="NCBI Taxonomy" id="3033395"/>
    <lineage>
        <taxon>Archaea</taxon>
        <taxon>Methanobacteriati</taxon>
        <taxon>Methanobacteriota</taxon>
        <taxon>Stenosarchaea group</taxon>
        <taxon>Methanomicrobia</taxon>
        <taxon>Methanotrichales</taxon>
        <taxon>Methanotrichaceae</taxon>
        <taxon>Methanocrinis</taxon>
    </lineage>
</organism>
<evidence type="ECO:0000259" key="2">
    <source>
        <dbReference type="Pfam" id="PF26514"/>
    </source>
</evidence>
<name>A0ABT5XC43_9EURY</name>
<dbReference type="EMBL" id="JARFPL010000003">
    <property type="protein sequence ID" value="MDF0592284.1"/>
    <property type="molecule type" value="Genomic_DNA"/>
</dbReference>
<feature type="domain" description="DUF8173" evidence="2">
    <location>
        <begin position="188"/>
        <end position="326"/>
    </location>
</feature>
<accession>A0ABT5XC43</accession>
<feature type="transmembrane region" description="Helical" evidence="1">
    <location>
        <begin position="224"/>
        <end position="245"/>
    </location>
</feature>
<keyword evidence="1" id="KW-1133">Transmembrane helix</keyword>
<keyword evidence="1" id="KW-0472">Membrane</keyword>
<dbReference type="RefSeq" id="WP_316967995.1">
    <property type="nucleotide sequence ID" value="NZ_JARFPL010000003.1"/>
</dbReference>
<feature type="transmembrane region" description="Helical" evidence="1">
    <location>
        <begin position="251"/>
        <end position="273"/>
    </location>
</feature>
<gene>
    <name evidence="3" type="ORF">P0O24_01630</name>
</gene>